<organism evidence="2 3">
    <name type="scientific">Shimazuella alba</name>
    <dbReference type="NCBI Taxonomy" id="2690964"/>
    <lineage>
        <taxon>Bacteria</taxon>
        <taxon>Bacillati</taxon>
        <taxon>Bacillota</taxon>
        <taxon>Bacilli</taxon>
        <taxon>Bacillales</taxon>
        <taxon>Thermoactinomycetaceae</taxon>
        <taxon>Shimazuella</taxon>
    </lineage>
</organism>
<comment type="caution">
    <text evidence="2">The sequence shown here is derived from an EMBL/GenBank/DDBJ whole genome shotgun (WGS) entry which is preliminary data.</text>
</comment>
<keyword evidence="1" id="KW-0472">Membrane</keyword>
<feature type="transmembrane region" description="Helical" evidence="1">
    <location>
        <begin position="36"/>
        <end position="56"/>
    </location>
</feature>
<evidence type="ECO:0000313" key="2">
    <source>
        <dbReference type="EMBL" id="MXQ55486.1"/>
    </source>
</evidence>
<name>A0A6I4W0I4_9BACL</name>
<dbReference type="AlphaFoldDB" id="A0A6I4W0I4"/>
<reference evidence="2 3" key="1">
    <citation type="submission" date="2019-12" db="EMBL/GenBank/DDBJ databases">
        <title>Whole-genome analyses of novel actinobacteria.</title>
        <authorList>
            <person name="Sahin N."/>
            <person name="Saygin H."/>
        </authorList>
    </citation>
    <scope>NUCLEOTIDE SEQUENCE [LARGE SCALE GENOMIC DNA]</scope>
    <source>
        <strain evidence="2 3">KC615</strain>
    </source>
</reference>
<feature type="transmembrane region" description="Helical" evidence="1">
    <location>
        <begin position="62"/>
        <end position="85"/>
    </location>
</feature>
<dbReference type="EMBL" id="WUUL01000015">
    <property type="protein sequence ID" value="MXQ55486.1"/>
    <property type="molecule type" value="Genomic_DNA"/>
</dbReference>
<protein>
    <submittedName>
        <fullName evidence="2">Uncharacterized protein</fullName>
    </submittedName>
</protein>
<dbReference type="Proteomes" id="UP000430692">
    <property type="component" value="Unassembled WGS sequence"/>
</dbReference>
<keyword evidence="3" id="KW-1185">Reference proteome</keyword>
<accession>A0A6I4W0I4</accession>
<keyword evidence="1" id="KW-0812">Transmembrane</keyword>
<evidence type="ECO:0000256" key="1">
    <source>
        <dbReference type="SAM" id="Phobius"/>
    </source>
</evidence>
<evidence type="ECO:0000313" key="3">
    <source>
        <dbReference type="Proteomes" id="UP000430692"/>
    </source>
</evidence>
<proteinExistence type="predicted"/>
<gene>
    <name evidence="2" type="ORF">GSM42_17535</name>
</gene>
<keyword evidence="1" id="KW-1133">Transmembrane helix</keyword>
<sequence length="224" mass="26513">MHVFWGVAIFLFQVLTWWKAHIFFTNTDHYFSSGNYSFVFMIIFIILLLISSFIFFIKQKRIYALIPVVLLVLVSFTYLTNYTVIKDKGWESYLFFIRTDKVSWEEIDKIETNYQMNTTRGTFSPSFSVTTAKDKESIDVGKWGNIITSKPEIWDFSASGWVSGEEGVILRLREVKMMEFIYQHAPDKLDCVQREFETEKPNKQIEAWEIFAKNFVEPEICEFK</sequence>
<feature type="transmembrane region" description="Helical" evidence="1">
    <location>
        <begin position="6"/>
        <end position="24"/>
    </location>
</feature>